<dbReference type="PANTHER" id="PTHR43046">
    <property type="entry name" value="GDP-MANNOSE MANNOSYL HYDROLASE"/>
    <property type="match status" value="1"/>
</dbReference>
<sequence length="158" mass="17376">MPTPDFILDLRERIGHAPLWLSGVTAVVLRDGHVLLVKRSDNGAWTPVTGIIDPGEEPAVAAVREVLEEAGCVVEPERLASTHVTKPVTYPNGDVSQYLDLTFRMRWVSGEPTVSDDENTDCGWFPLDDLPTMSDEMTYRLDAAVADRPDAQFRTGPA</sequence>
<evidence type="ECO:0000313" key="4">
    <source>
        <dbReference type="EMBL" id="WUM21376.1"/>
    </source>
</evidence>
<dbReference type="SUPFAM" id="SSF55811">
    <property type="entry name" value="Nudix"/>
    <property type="match status" value="1"/>
</dbReference>
<protein>
    <submittedName>
        <fullName evidence="4">NUDIX domain-containing protein</fullName>
    </submittedName>
</protein>
<dbReference type="InterPro" id="IPR015797">
    <property type="entry name" value="NUDIX_hydrolase-like_dom_sf"/>
</dbReference>
<dbReference type="CDD" id="cd18879">
    <property type="entry name" value="NUDIX_Hydrolase"/>
    <property type="match status" value="1"/>
</dbReference>
<dbReference type="PROSITE" id="PS00893">
    <property type="entry name" value="NUDIX_BOX"/>
    <property type="match status" value="1"/>
</dbReference>
<accession>A0AAU4K5V7</accession>
<organism evidence="4 5">
    <name type="scientific">Williamsia herbipolensis</name>
    <dbReference type="NCBI Taxonomy" id="1603258"/>
    <lineage>
        <taxon>Bacteria</taxon>
        <taxon>Bacillati</taxon>
        <taxon>Actinomycetota</taxon>
        <taxon>Actinomycetes</taxon>
        <taxon>Mycobacteriales</taxon>
        <taxon>Nocardiaceae</taxon>
        <taxon>Williamsia</taxon>
    </lineage>
</organism>
<dbReference type="Pfam" id="PF00293">
    <property type="entry name" value="NUDIX"/>
    <property type="match status" value="1"/>
</dbReference>
<dbReference type="Gene3D" id="3.90.79.10">
    <property type="entry name" value="Nucleoside Triphosphate Pyrophosphohydrolase"/>
    <property type="match status" value="1"/>
</dbReference>
<dbReference type="AlphaFoldDB" id="A0AAU4K5V7"/>
<dbReference type="RefSeq" id="WP_328858462.1">
    <property type="nucleotide sequence ID" value="NZ_CP108021.1"/>
</dbReference>
<dbReference type="GO" id="GO:0016787">
    <property type="term" value="F:hydrolase activity"/>
    <property type="evidence" value="ECO:0007669"/>
    <property type="project" value="UniProtKB-KW"/>
</dbReference>
<keyword evidence="2" id="KW-0378">Hydrolase</keyword>
<dbReference type="InterPro" id="IPR000086">
    <property type="entry name" value="NUDIX_hydrolase_dom"/>
</dbReference>
<dbReference type="EMBL" id="CP108021">
    <property type="protein sequence ID" value="WUM21376.1"/>
    <property type="molecule type" value="Genomic_DNA"/>
</dbReference>
<dbReference type="Proteomes" id="UP001432128">
    <property type="component" value="Chromosome"/>
</dbReference>
<feature type="domain" description="Nudix hydrolase" evidence="3">
    <location>
        <begin position="19"/>
        <end position="147"/>
    </location>
</feature>
<evidence type="ECO:0000256" key="2">
    <source>
        <dbReference type="ARBA" id="ARBA00022801"/>
    </source>
</evidence>
<name>A0AAU4K5V7_9NOCA</name>
<evidence type="ECO:0000313" key="5">
    <source>
        <dbReference type="Proteomes" id="UP001432128"/>
    </source>
</evidence>
<comment type="cofactor">
    <cofactor evidence="1">
        <name>Mg(2+)</name>
        <dbReference type="ChEBI" id="CHEBI:18420"/>
    </cofactor>
</comment>
<dbReference type="PROSITE" id="PS51462">
    <property type="entry name" value="NUDIX"/>
    <property type="match status" value="1"/>
</dbReference>
<gene>
    <name evidence="4" type="ORF">OG579_06180</name>
</gene>
<evidence type="ECO:0000256" key="1">
    <source>
        <dbReference type="ARBA" id="ARBA00001946"/>
    </source>
</evidence>
<keyword evidence="5" id="KW-1185">Reference proteome</keyword>
<dbReference type="KEGG" id="whr:OG579_06180"/>
<proteinExistence type="predicted"/>
<dbReference type="PANTHER" id="PTHR43046:SF16">
    <property type="entry name" value="ADP-RIBOSE PYROPHOSPHATASE YJHB-RELATED"/>
    <property type="match status" value="1"/>
</dbReference>
<reference evidence="4 5" key="1">
    <citation type="submission" date="2022-10" db="EMBL/GenBank/DDBJ databases">
        <title>The complete genomes of actinobacterial strains from the NBC collection.</title>
        <authorList>
            <person name="Joergensen T.S."/>
            <person name="Alvarez Arevalo M."/>
            <person name="Sterndorff E.B."/>
            <person name="Faurdal D."/>
            <person name="Vuksanovic O."/>
            <person name="Mourched A.-S."/>
            <person name="Charusanti P."/>
            <person name="Shaw S."/>
            <person name="Blin K."/>
            <person name="Weber T."/>
        </authorList>
    </citation>
    <scope>NUCLEOTIDE SEQUENCE [LARGE SCALE GENOMIC DNA]</scope>
    <source>
        <strain evidence="4 5">NBC_00319</strain>
    </source>
</reference>
<evidence type="ECO:0000259" key="3">
    <source>
        <dbReference type="PROSITE" id="PS51462"/>
    </source>
</evidence>
<dbReference type="InterPro" id="IPR020084">
    <property type="entry name" value="NUDIX_hydrolase_CS"/>
</dbReference>